<accession>A0A9D1IFT4</accession>
<evidence type="ECO:0000256" key="3">
    <source>
        <dbReference type="ARBA" id="ARBA00022544"/>
    </source>
</evidence>
<sequence length="382" mass="41153">MRSFGKRALLCLLCLLLLGGCSAPGLELKNRLIVQAIGVDRIKDGVRVTLQVLNTEMAGNPNNGSDLGDATRTLTSEGPTVSEAIAALSVQSGKQPLLSQNKLLVFGRETAEQGLFPLLDYFVRDPSSRLTVPVVLSDTTAEALVGVSLGENVLSSDAITELLGGEPYAPAVVSQALYAWMNRAQSDVTDAFLPVLGVREQGGEQSLLYQGVEVFSGDRLAYALSFEETAALSLLTGRMDGGYWTVPGPGTADETTMHIRKASSRVQSRIENGAAVFEIHIKLTADVAETKAQSPFPLDKAYLQEVQSRLQQSIANKVQAAVRSCFLEKSSDPFGLGHRLRQRHPRQFSAQFPSWRDALARAQVAVSVSVKLERIGNGVENL</sequence>
<dbReference type="Proteomes" id="UP000824071">
    <property type="component" value="Unassembled WGS sequence"/>
</dbReference>
<dbReference type="EMBL" id="DVMW01000043">
    <property type="protein sequence ID" value="HIU36473.1"/>
    <property type="molecule type" value="Genomic_DNA"/>
</dbReference>
<dbReference type="InterPro" id="IPR046953">
    <property type="entry name" value="Spore_GerAC-like_C"/>
</dbReference>
<evidence type="ECO:0000313" key="12">
    <source>
        <dbReference type="Proteomes" id="UP000824071"/>
    </source>
</evidence>
<dbReference type="Pfam" id="PF25198">
    <property type="entry name" value="Spore_GerAC_N"/>
    <property type="match status" value="1"/>
</dbReference>
<feature type="domain" description="Spore germination GerAC-like C-terminal" evidence="9">
    <location>
        <begin position="211"/>
        <end position="376"/>
    </location>
</feature>
<comment type="similarity">
    <text evidence="2">Belongs to the GerABKC lipoprotein family.</text>
</comment>
<organism evidence="11 12">
    <name type="scientific">Candidatus Fimenecus excrementigallinarum</name>
    <dbReference type="NCBI Taxonomy" id="2840816"/>
    <lineage>
        <taxon>Bacteria</taxon>
        <taxon>Bacillati</taxon>
        <taxon>Bacillota</taxon>
        <taxon>Clostridia</taxon>
        <taxon>Candidatus Fimenecus</taxon>
    </lineage>
</organism>
<gene>
    <name evidence="11" type="ORF">IAC53_07715</name>
</gene>
<evidence type="ECO:0000313" key="11">
    <source>
        <dbReference type="EMBL" id="HIU36473.1"/>
    </source>
</evidence>
<name>A0A9D1IFT4_9FIRM</name>
<dbReference type="InterPro" id="IPR038501">
    <property type="entry name" value="Spore_GerAC_C_sf"/>
</dbReference>
<comment type="caution">
    <text evidence="11">The sequence shown here is derived from an EMBL/GenBank/DDBJ whole genome shotgun (WGS) entry which is preliminary data.</text>
</comment>
<protein>
    <submittedName>
        <fullName evidence="11">Ger(X)C family spore germination protein</fullName>
    </submittedName>
</protein>
<dbReference type="InterPro" id="IPR057336">
    <property type="entry name" value="GerAC_N"/>
</dbReference>
<evidence type="ECO:0000259" key="9">
    <source>
        <dbReference type="Pfam" id="PF05504"/>
    </source>
</evidence>
<dbReference type="Pfam" id="PF05504">
    <property type="entry name" value="Spore_GerAC"/>
    <property type="match status" value="1"/>
</dbReference>
<evidence type="ECO:0000256" key="5">
    <source>
        <dbReference type="ARBA" id="ARBA00023136"/>
    </source>
</evidence>
<feature type="domain" description="Spore germination protein N-terminal" evidence="10">
    <location>
        <begin position="27"/>
        <end position="197"/>
    </location>
</feature>
<evidence type="ECO:0000259" key="10">
    <source>
        <dbReference type="Pfam" id="PF25198"/>
    </source>
</evidence>
<reference evidence="11" key="1">
    <citation type="submission" date="2020-10" db="EMBL/GenBank/DDBJ databases">
        <authorList>
            <person name="Gilroy R."/>
        </authorList>
    </citation>
    <scope>NUCLEOTIDE SEQUENCE</scope>
    <source>
        <strain evidence="11">ChiGjej1B1-19959</strain>
    </source>
</reference>
<proteinExistence type="inferred from homology"/>
<keyword evidence="3" id="KW-0309">Germination</keyword>
<dbReference type="Gene3D" id="3.30.300.210">
    <property type="entry name" value="Nutrient germinant receptor protein C, domain 3"/>
    <property type="match status" value="1"/>
</dbReference>
<evidence type="ECO:0000256" key="6">
    <source>
        <dbReference type="ARBA" id="ARBA00023139"/>
    </source>
</evidence>
<evidence type="ECO:0000256" key="7">
    <source>
        <dbReference type="ARBA" id="ARBA00023288"/>
    </source>
</evidence>
<evidence type="ECO:0000256" key="2">
    <source>
        <dbReference type="ARBA" id="ARBA00007886"/>
    </source>
</evidence>
<dbReference type="GO" id="GO:0009847">
    <property type="term" value="P:spore germination"/>
    <property type="evidence" value="ECO:0007669"/>
    <property type="project" value="InterPro"/>
</dbReference>
<comment type="subcellular location">
    <subcellularLocation>
        <location evidence="1">Membrane</location>
        <topology evidence="1">Lipid-anchor</topology>
    </subcellularLocation>
</comment>
<dbReference type="InterPro" id="IPR008844">
    <property type="entry name" value="Spore_GerAC-like"/>
</dbReference>
<keyword evidence="7" id="KW-0449">Lipoprotein</keyword>
<evidence type="ECO:0000256" key="8">
    <source>
        <dbReference type="SAM" id="SignalP"/>
    </source>
</evidence>
<keyword evidence="4 8" id="KW-0732">Signal</keyword>
<reference evidence="11" key="2">
    <citation type="journal article" date="2021" name="PeerJ">
        <title>Extensive microbial diversity within the chicken gut microbiome revealed by metagenomics and culture.</title>
        <authorList>
            <person name="Gilroy R."/>
            <person name="Ravi A."/>
            <person name="Getino M."/>
            <person name="Pursley I."/>
            <person name="Horton D.L."/>
            <person name="Alikhan N.F."/>
            <person name="Baker D."/>
            <person name="Gharbi K."/>
            <person name="Hall N."/>
            <person name="Watson M."/>
            <person name="Adriaenssens E.M."/>
            <person name="Foster-Nyarko E."/>
            <person name="Jarju S."/>
            <person name="Secka A."/>
            <person name="Antonio M."/>
            <person name="Oren A."/>
            <person name="Chaudhuri R.R."/>
            <person name="La Ragione R."/>
            <person name="Hildebrand F."/>
            <person name="Pallen M.J."/>
        </authorList>
    </citation>
    <scope>NUCLEOTIDE SEQUENCE</scope>
    <source>
        <strain evidence="11">ChiGjej1B1-19959</strain>
    </source>
</reference>
<dbReference type="NCBIfam" id="TIGR02887">
    <property type="entry name" value="spore_ger_x_C"/>
    <property type="match status" value="1"/>
</dbReference>
<dbReference type="AlphaFoldDB" id="A0A9D1IFT4"/>
<keyword evidence="6" id="KW-0564">Palmitate</keyword>
<feature type="chain" id="PRO_5039280341" evidence="8">
    <location>
        <begin position="24"/>
        <end position="382"/>
    </location>
</feature>
<dbReference type="GO" id="GO:0016020">
    <property type="term" value="C:membrane"/>
    <property type="evidence" value="ECO:0007669"/>
    <property type="project" value="UniProtKB-SubCell"/>
</dbReference>
<evidence type="ECO:0000256" key="1">
    <source>
        <dbReference type="ARBA" id="ARBA00004635"/>
    </source>
</evidence>
<keyword evidence="5" id="KW-0472">Membrane</keyword>
<dbReference type="PANTHER" id="PTHR35789">
    <property type="entry name" value="SPORE GERMINATION PROTEIN B3"/>
    <property type="match status" value="1"/>
</dbReference>
<dbReference type="PROSITE" id="PS51257">
    <property type="entry name" value="PROKAR_LIPOPROTEIN"/>
    <property type="match status" value="1"/>
</dbReference>
<dbReference type="PANTHER" id="PTHR35789:SF1">
    <property type="entry name" value="SPORE GERMINATION PROTEIN B3"/>
    <property type="match status" value="1"/>
</dbReference>
<evidence type="ECO:0000256" key="4">
    <source>
        <dbReference type="ARBA" id="ARBA00022729"/>
    </source>
</evidence>
<feature type="signal peptide" evidence="8">
    <location>
        <begin position="1"/>
        <end position="23"/>
    </location>
</feature>